<name>Q17W56_HELAH</name>
<organism evidence="2 3">
    <name type="scientific">Helicobacter acinonychis (strain Sheeba)</name>
    <dbReference type="NCBI Taxonomy" id="382638"/>
    <lineage>
        <taxon>Bacteria</taxon>
        <taxon>Pseudomonadati</taxon>
        <taxon>Campylobacterota</taxon>
        <taxon>Epsilonproteobacteria</taxon>
        <taxon>Campylobacterales</taxon>
        <taxon>Helicobacteraceae</taxon>
        <taxon>Helicobacter</taxon>
    </lineage>
</organism>
<dbReference type="InterPro" id="IPR040838">
    <property type="entry name" value="SabA_N_adhesion"/>
</dbReference>
<dbReference type="KEGG" id="hac:Hac_1387"/>
<dbReference type="Pfam" id="PF18304">
    <property type="entry name" value="SabA_adhesion"/>
    <property type="match status" value="1"/>
</dbReference>
<protein>
    <submittedName>
        <fullName evidence="2">Outer membrane protein 28 2</fullName>
    </submittedName>
</protein>
<evidence type="ECO:0000259" key="1">
    <source>
        <dbReference type="Pfam" id="PF18304"/>
    </source>
</evidence>
<sequence>MIRVQTIINTLQGHCPQLIGRSTSDSGTSHANAPLWQPNGSKTSCEFFNKEFSTVSDMIKNVQSQAEILKLVNQVKSDFNTLSSGHLKDHIKTCNPNSVSNTEMKIPLGGMAVPAWKPL</sequence>
<dbReference type="STRING" id="382638.Hac_1387"/>
<dbReference type="AlphaFoldDB" id="Q17W56"/>
<keyword evidence="3" id="KW-1185">Reference proteome</keyword>
<dbReference type="Proteomes" id="UP000000775">
    <property type="component" value="Chromosome"/>
</dbReference>
<dbReference type="EMBL" id="AM260522">
    <property type="protein sequence ID" value="CAK00120.1"/>
    <property type="molecule type" value="Genomic_DNA"/>
</dbReference>
<evidence type="ECO:0000313" key="2">
    <source>
        <dbReference type="EMBL" id="CAK00120.1"/>
    </source>
</evidence>
<reference evidence="2 3" key="1">
    <citation type="journal article" date="2006" name="PLoS Genet.">
        <title>Who ate whom? Adaptive Helicobacter genomic changes that accompanied a host jump from early humans to large felines.</title>
        <authorList>
            <person name="Eppinger M."/>
            <person name="Baar C."/>
            <person name="Linz B."/>
            <person name="Raddatz G."/>
            <person name="Lanz C."/>
            <person name="Keller H."/>
            <person name="Morelli G."/>
            <person name="Gressmann H."/>
            <person name="Achtman M."/>
            <person name="Schuster S.C."/>
        </authorList>
    </citation>
    <scope>NUCLEOTIDE SEQUENCE [LARGE SCALE GENOMIC DNA]</scope>
    <source>
        <strain evidence="2 3">Sheeba</strain>
    </source>
</reference>
<evidence type="ECO:0000313" key="3">
    <source>
        <dbReference type="Proteomes" id="UP000000775"/>
    </source>
</evidence>
<accession>Q17W56</accession>
<feature type="domain" description="SabA N-terminal extracellular adhesion" evidence="1">
    <location>
        <begin position="4"/>
        <end position="70"/>
    </location>
</feature>
<dbReference type="HOGENOM" id="CLU_2058111_0_0_7"/>
<proteinExistence type="predicted"/>
<gene>
    <name evidence="2" type="primary">omp28 fragment 2</name>
    <name evidence="2" type="ordered locus">Hac_1387</name>
</gene>